<accession>A0A815KS38</accession>
<sequence length="124" mass="14678">MPNLMEFTRRLSCSSFINDNDMTTMDTQINTANKFSSFPKHETPVLYKKMPVVTPNKNLQRTFSQKLNNFLVKQPKNSLDYFITERSISNLQENNNNNQLNTTESFNQNLKKQFYIPFEKNKRL</sequence>
<evidence type="ECO:0000313" key="1">
    <source>
        <dbReference type="EMBL" id="CAF1396934.1"/>
    </source>
</evidence>
<dbReference type="EMBL" id="CAJNOW010003848">
    <property type="protein sequence ID" value="CAF1396934.1"/>
    <property type="molecule type" value="Genomic_DNA"/>
</dbReference>
<comment type="caution">
    <text evidence="1">The sequence shown here is derived from an EMBL/GenBank/DDBJ whole genome shotgun (WGS) entry which is preliminary data.</text>
</comment>
<dbReference type="AlphaFoldDB" id="A0A815KS38"/>
<dbReference type="Proteomes" id="UP000663834">
    <property type="component" value="Unassembled WGS sequence"/>
</dbReference>
<reference evidence="1" key="1">
    <citation type="submission" date="2021-02" db="EMBL/GenBank/DDBJ databases">
        <authorList>
            <person name="Nowell W R."/>
        </authorList>
    </citation>
    <scope>NUCLEOTIDE SEQUENCE</scope>
</reference>
<evidence type="ECO:0000313" key="2">
    <source>
        <dbReference type="Proteomes" id="UP000663834"/>
    </source>
</evidence>
<protein>
    <submittedName>
        <fullName evidence="1">Uncharacterized protein</fullName>
    </submittedName>
</protein>
<organism evidence="1 2">
    <name type="scientific">Rotaria magnacalcarata</name>
    <dbReference type="NCBI Taxonomy" id="392030"/>
    <lineage>
        <taxon>Eukaryota</taxon>
        <taxon>Metazoa</taxon>
        <taxon>Spiralia</taxon>
        <taxon>Gnathifera</taxon>
        <taxon>Rotifera</taxon>
        <taxon>Eurotatoria</taxon>
        <taxon>Bdelloidea</taxon>
        <taxon>Philodinida</taxon>
        <taxon>Philodinidae</taxon>
        <taxon>Rotaria</taxon>
    </lineage>
</organism>
<gene>
    <name evidence="1" type="ORF">KQP761_LOCUS9507</name>
</gene>
<name>A0A815KS38_9BILA</name>
<proteinExistence type="predicted"/>